<dbReference type="SUPFAM" id="SSF47336">
    <property type="entry name" value="ACP-like"/>
    <property type="match status" value="1"/>
</dbReference>
<gene>
    <name evidence="2" type="ORF">SRIMR7_40035</name>
</gene>
<dbReference type="Proteomes" id="UP000829494">
    <property type="component" value="Chromosome"/>
</dbReference>
<feature type="domain" description="Carrier" evidence="1">
    <location>
        <begin position="24"/>
        <end position="75"/>
    </location>
</feature>
<dbReference type="InterPro" id="IPR009081">
    <property type="entry name" value="PP-bd_ACP"/>
</dbReference>
<reference evidence="2 3" key="1">
    <citation type="submission" date="2022-03" db="EMBL/GenBank/DDBJ databases">
        <title>Complete genome of Streptomyces rimosus ssp. rimosus R7 (=ATCC 10970).</title>
        <authorList>
            <person name="Beganovic S."/>
            <person name="Ruckert C."/>
            <person name="Busche T."/>
            <person name="Kalinowski J."/>
            <person name="Wittmann C."/>
        </authorList>
    </citation>
    <scope>NUCLEOTIDE SEQUENCE [LARGE SCALE GENOMIC DNA]</scope>
    <source>
        <strain evidence="2 3">R7</strain>
    </source>
</reference>
<dbReference type="GeneID" id="66852487"/>
<accession>A0ABY3ZDI2</accession>
<dbReference type="Pfam" id="PF00550">
    <property type="entry name" value="PP-binding"/>
    <property type="match status" value="1"/>
</dbReference>
<dbReference type="EMBL" id="CP094298">
    <property type="protein sequence ID" value="UNZ08362.1"/>
    <property type="molecule type" value="Genomic_DNA"/>
</dbReference>
<evidence type="ECO:0000313" key="2">
    <source>
        <dbReference type="EMBL" id="UNZ08362.1"/>
    </source>
</evidence>
<organism evidence="2 3">
    <name type="scientific">Streptomyces rimosus subsp. rimosus</name>
    <dbReference type="NCBI Taxonomy" id="132474"/>
    <lineage>
        <taxon>Bacteria</taxon>
        <taxon>Bacillati</taxon>
        <taxon>Actinomycetota</taxon>
        <taxon>Actinomycetes</taxon>
        <taxon>Kitasatosporales</taxon>
        <taxon>Streptomycetaceae</taxon>
        <taxon>Streptomyces</taxon>
    </lineage>
</organism>
<sequence>MKDSETLDAVKGFIEENVLKGQGAVEGDTPLLEWGILDSLSVARLGAFIEKRYGVVMPGDTPLAEKFHSLDSVVAFVGELRAAG</sequence>
<dbReference type="RefSeq" id="WP_003981364.1">
    <property type="nucleotide sequence ID" value="NZ_CP043497.1"/>
</dbReference>
<name>A0ABY3ZDI2_STRRM</name>
<dbReference type="Gene3D" id="1.10.1200.10">
    <property type="entry name" value="ACP-like"/>
    <property type="match status" value="1"/>
</dbReference>
<evidence type="ECO:0000313" key="3">
    <source>
        <dbReference type="Proteomes" id="UP000829494"/>
    </source>
</evidence>
<protein>
    <recommendedName>
        <fullName evidence="1">Carrier domain-containing protein</fullName>
    </recommendedName>
</protein>
<proteinExistence type="predicted"/>
<keyword evidence="3" id="KW-1185">Reference proteome</keyword>
<dbReference type="InterPro" id="IPR036736">
    <property type="entry name" value="ACP-like_sf"/>
</dbReference>
<evidence type="ECO:0000259" key="1">
    <source>
        <dbReference type="Pfam" id="PF00550"/>
    </source>
</evidence>